<feature type="region of interest" description="Disordered" evidence="1">
    <location>
        <begin position="61"/>
        <end position="134"/>
    </location>
</feature>
<reference evidence="2" key="1">
    <citation type="submission" date="2023-10" db="EMBL/GenBank/DDBJ databases">
        <title>Chromosome-level genome of the transformable northern wattle, Acacia crassicarpa.</title>
        <authorList>
            <person name="Massaro I."/>
            <person name="Sinha N.R."/>
            <person name="Poethig S."/>
            <person name="Leichty A.R."/>
        </authorList>
    </citation>
    <scope>NUCLEOTIDE SEQUENCE</scope>
    <source>
        <strain evidence="2">Acra3RX</strain>
        <tissue evidence="2">Leaf</tissue>
    </source>
</reference>
<dbReference type="EMBL" id="JAWXYG010000006">
    <property type="protein sequence ID" value="KAK4269928.1"/>
    <property type="molecule type" value="Genomic_DNA"/>
</dbReference>
<feature type="compositionally biased region" description="Polar residues" evidence="1">
    <location>
        <begin position="11"/>
        <end position="21"/>
    </location>
</feature>
<feature type="compositionally biased region" description="Basic residues" evidence="1">
    <location>
        <begin position="1"/>
        <end position="10"/>
    </location>
</feature>
<evidence type="ECO:0000313" key="3">
    <source>
        <dbReference type="Proteomes" id="UP001293593"/>
    </source>
</evidence>
<organism evidence="2 3">
    <name type="scientific">Acacia crassicarpa</name>
    <name type="common">northern wattle</name>
    <dbReference type="NCBI Taxonomy" id="499986"/>
    <lineage>
        <taxon>Eukaryota</taxon>
        <taxon>Viridiplantae</taxon>
        <taxon>Streptophyta</taxon>
        <taxon>Embryophyta</taxon>
        <taxon>Tracheophyta</taxon>
        <taxon>Spermatophyta</taxon>
        <taxon>Magnoliopsida</taxon>
        <taxon>eudicotyledons</taxon>
        <taxon>Gunneridae</taxon>
        <taxon>Pentapetalae</taxon>
        <taxon>rosids</taxon>
        <taxon>fabids</taxon>
        <taxon>Fabales</taxon>
        <taxon>Fabaceae</taxon>
        <taxon>Caesalpinioideae</taxon>
        <taxon>mimosoid clade</taxon>
        <taxon>Acacieae</taxon>
        <taxon>Acacia</taxon>
    </lineage>
</organism>
<gene>
    <name evidence="2" type="ORF">QN277_023022</name>
</gene>
<protein>
    <submittedName>
        <fullName evidence="2">Uncharacterized protein</fullName>
    </submittedName>
</protein>
<sequence length="185" mass="19885">MSSRGSKHNSGKSSTPQSSIPQPHPNLSIPHVTTTCGPSIPIPKVVRPSLSFVPSPQLHDIATRSSLPPQMHGSVVRPTISPRFSDHRIDSSPSFSSSPSSSQVPPPEIPTPGTESSHPLTPQGASGGLSPRGRDPVDGRIWIYPESATFTPAVCTVRQILPLIQAKFDHPCYSWKVTPNSYKQM</sequence>
<keyword evidence="3" id="KW-1185">Reference proteome</keyword>
<feature type="compositionally biased region" description="Polar residues" evidence="1">
    <location>
        <begin position="113"/>
        <end position="124"/>
    </location>
</feature>
<accession>A0AAE1JI33</accession>
<comment type="caution">
    <text evidence="2">The sequence shown here is derived from an EMBL/GenBank/DDBJ whole genome shotgun (WGS) entry which is preliminary data.</text>
</comment>
<evidence type="ECO:0000313" key="2">
    <source>
        <dbReference type="EMBL" id="KAK4269928.1"/>
    </source>
</evidence>
<dbReference type="Proteomes" id="UP001293593">
    <property type="component" value="Unassembled WGS sequence"/>
</dbReference>
<proteinExistence type="predicted"/>
<evidence type="ECO:0000256" key="1">
    <source>
        <dbReference type="SAM" id="MobiDB-lite"/>
    </source>
</evidence>
<name>A0AAE1JI33_9FABA</name>
<dbReference type="AlphaFoldDB" id="A0AAE1JI33"/>
<feature type="compositionally biased region" description="Low complexity" evidence="1">
    <location>
        <begin position="91"/>
        <end position="103"/>
    </location>
</feature>
<feature type="region of interest" description="Disordered" evidence="1">
    <location>
        <begin position="1"/>
        <end position="47"/>
    </location>
</feature>